<accession>A0ABP0XME0</accession>
<reference evidence="1 2" key="1">
    <citation type="submission" date="2024-03" db="EMBL/GenBank/DDBJ databases">
        <authorList>
            <person name="Gkanogiannis A."/>
            <person name="Becerra Lopez-Lavalle L."/>
        </authorList>
    </citation>
    <scope>NUCLEOTIDE SEQUENCE [LARGE SCALE GENOMIC DNA]</scope>
</reference>
<organism evidence="1 2">
    <name type="scientific">Citrullus colocynthis</name>
    <name type="common">colocynth</name>
    <dbReference type="NCBI Taxonomy" id="252529"/>
    <lineage>
        <taxon>Eukaryota</taxon>
        <taxon>Viridiplantae</taxon>
        <taxon>Streptophyta</taxon>
        <taxon>Embryophyta</taxon>
        <taxon>Tracheophyta</taxon>
        <taxon>Spermatophyta</taxon>
        <taxon>Magnoliopsida</taxon>
        <taxon>eudicotyledons</taxon>
        <taxon>Gunneridae</taxon>
        <taxon>Pentapetalae</taxon>
        <taxon>rosids</taxon>
        <taxon>fabids</taxon>
        <taxon>Cucurbitales</taxon>
        <taxon>Cucurbitaceae</taxon>
        <taxon>Benincaseae</taxon>
        <taxon>Citrullus</taxon>
    </lineage>
</organism>
<protein>
    <submittedName>
        <fullName evidence="1">Uncharacterized protein</fullName>
    </submittedName>
</protein>
<proteinExistence type="predicted"/>
<dbReference type="Proteomes" id="UP001642487">
    <property type="component" value="Chromosome 1"/>
</dbReference>
<sequence length="101" mass="11256">MRFGNGDGMVGRWSATSAMEKRKNLKQRSCSRSGIWAGRWDKGYGIVLVVWDLVLNGVVWNKGLGSGQGFVGVVWAMGRDHEVMKTQTKAERRTLKAKLNS</sequence>
<dbReference type="EMBL" id="OZ021735">
    <property type="protein sequence ID" value="CAK9309329.1"/>
    <property type="molecule type" value="Genomic_DNA"/>
</dbReference>
<evidence type="ECO:0000313" key="1">
    <source>
        <dbReference type="EMBL" id="CAK9309329.1"/>
    </source>
</evidence>
<evidence type="ECO:0000313" key="2">
    <source>
        <dbReference type="Proteomes" id="UP001642487"/>
    </source>
</evidence>
<keyword evidence="2" id="KW-1185">Reference proteome</keyword>
<gene>
    <name evidence="1" type="ORF">CITCOLO1_LOCUS890</name>
</gene>
<name>A0ABP0XME0_9ROSI</name>